<dbReference type="SUPFAM" id="SSF56672">
    <property type="entry name" value="DNA/RNA polymerases"/>
    <property type="match status" value="1"/>
</dbReference>
<dbReference type="AlphaFoldDB" id="A0AAV1G8K4"/>
<gene>
    <name evidence="1" type="ORF">XNOV1_A010024</name>
</gene>
<dbReference type="CDD" id="cd09076">
    <property type="entry name" value="L1-EN"/>
    <property type="match status" value="1"/>
</dbReference>
<protein>
    <submittedName>
        <fullName evidence="1">Unnamed protein product</fullName>
    </submittedName>
</protein>
<dbReference type="PANTHER" id="PTHR31635:SF196">
    <property type="entry name" value="REVERSE TRANSCRIPTASE DOMAIN-CONTAINING PROTEIN-RELATED"/>
    <property type="match status" value="1"/>
</dbReference>
<dbReference type="PANTHER" id="PTHR31635">
    <property type="entry name" value="REVERSE TRANSCRIPTASE DOMAIN-CONTAINING PROTEIN-RELATED"/>
    <property type="match status" value="1"/>
</dbReference>
<dbReference type="EMBL" id="OY660876">
    <property type="protein sequence ID" value="CAJ1069845.1"/>
    <property type="molecule type" value="Genomic_DNA"/>
</dbReference>
<dbReference type="Proteomes" id="UP001178508">
    <property type="component" value="Chromosome 13"/>
</dbReference>
<evidence type="ECO:0000313" key="1">
    <source>
        <dbReference type="EMBL" id="CAJ1069845.1"/>
    </source>
</evidence>
<dbReference type="InterPro" id="IPR036691">
    <property type="entry name" value="Endo/exonu/phosph_ase_sf"/>
</dbReference>
<sequence length="612" mass="71691">MCATTSIFSVNVRGIKNEVKRKSLFLFLQNKGADFYFIQETHSSETDVSYWRNQWGRNVWLSHGSNRSAGVAILHGKYGGKIIKYDADKDGRWIILLADINQSSVILINVYGSNSKSLNNIIFSTLENKINYWLTLFPSAEILWGGDFNTVFDGSLDRWPPKAKQITELENICDRMNLIDIWRHRHPQEKVFTWSNKDRSCQSRLDFWLISAELENKVDSIKIEPTILTDHKAISIQFHLGSDRQRVNRDYWKLNKTLLQNKEFVKESQIIIDKCWRQANLLKNFGLYWELMKYEIRKLAIRLSRKTSRHNKEKELQLVTQIFPLSEKTDPTSAEVEQLAYLQTELDKLFEGKARGAFIRSRRKWLEQGEKCTKYFFSLEKRNYEMSSLCKLKIHDAVCENEKLISQYVARFYEKLYMTDLLNEDKMSLFLQTIQPNIRRIDDDLHVTCDQKITITEVQKCIDSLKDNKAPGNDGITGEFYKYFKQAIAPFLTELFEEALDKEELPHTLRQGLIKLIPKPKKDELNIENWRPISLLNNDAKLFALIFAKRLKIGLVDIIDEEQSGFMPGRNIVNNIRLILDMIDYNEFIPDESFILFVDFVIVILMSLLRIA</sequence>
<dbReference type="InterPro" id="IPR043502">
    <property type="entry name" value="DNA/RNA_pol_sf"/>
</dbReference>
<organism evidence="1 2">
    <name type="scientific">Xyrichtys novacula</name>
    <name type="common">Pearly razorfish</name>
    <name type="synonym">Hemipteronotus novacula</name>
    <dbReference type="NCBI Taxonomy" id="13765"/>
    <lineage>
        <taxon>Eukaryota</taxon>
        <taxon>Metazoa</taxon>
        <taxon>Chordata</taxon>
        <taxon>Craniata</taxon>
        <taxon>Vertebrata</taxon>
        <taxon>Euteleostomi</taxon>
        <taxon>Actinopterygii</taxon>
        <taxon>Neopterygii</taxon>
        <taxon>Teleostei</taxon>
        <taxon>Neoteleostei</taxon>
        <taxon>Acanthomorphata</taxon>
        <taxon>Eupercaria</taxon>
        <taxon>Labriformes</taxon>
        <taxon>Labridae</taxon>
        <taxon>Xyrichtys</taxon>
    </lineage>
</organism>
<keyword evidence="2" id="KW-1185">Reference proteome</keyword>
<proteinExistence type="predicted"/>
<accession>A0AAV1G8K4</accession>
<dbReference type="Gene3D" id="3.60.10.10">
    <property type="entry name" value="Endonuclease/exonuclease/phosphatase"/>
    <property type="match status" value="1"/>
</dbReference>
<evidence type="ECO:0000313" key="2">
    <source>
        <dbReference type="Proteomes" id="UP001178508"/>
    </source>
</evidence>
<reference evidence="1" key="1">
    <citation type="submission" date="2023-08" db="EMBL/GenBank/DDBJ databases">
        <authorList>
            <person name="Alioto T."/>
            <person name="Alioto T."/>
            <person name="Gomez Garrido J."/>
        </authorList>
    </citation>
    <scope>NUCLEOTIDE SEQUENCE</scope>
</reference>
<dbReference type="SUPFAM" id="SSF56219">
    <property type="entry name" value="DNase I-like"/>
    <property type="match status" value="1"/>
</dbReference>
<name>A0AAV1G8K4_XYRNO</name>